<proteinExistence type="predicted"/>
<organism evidence="1 2">
    <name type="scientific">Candida boidinii</name>
    <name type="common">Yeast</name>
    <dbReference type="NCBI Taxonomy" id="5477"/>
    <lineage>
        <taxon>Eukaryota</taxon>
        <taxon>Fungi</taxon>
        <taxon>Dikarya</taxon>
        <taxon>Ascomycota</taxon>
        <taxon>Saccharomycotina</taxon>
        <taxon>Pichiomycetes</taxon>
        <taxon>Pichiales</taxon>
        <taxon>Pichiaceae</taxon>
        <taxon>Ogataea</taxon>
        <taxon>Ogataea/Candida clade</taxon>
    </lineage>
</organism>
<sequence length="106" mass="11549">MAVVEAFVVGIVVDSYSEEFDIDIAVEEEEEAEVFDDDDDDVVDEASVVEASVVEGIAEEAFVVYNNHYYIEDYDLGIDLNVDTVLDLKVVAAAVVAVAVVVVEEL</sequence>
<comment type="caution">
    <text evidence="1">The sequence shown here is derived from an EMBL/GenBank/DDBJ whole genome shotgun (WGS) entry which is preliminary data.</text>
</comment>
<gene>
    <name evidence="1" type="ORF">Cboi01_000430000</name>
</gene>
<evidence type="ECO:0000313" key="2">
    <source>
        <dbReference type="Proteomes" id="UP001165101"/>
    </source>
</evidence>
<accession>A0ACB5TWZ9</accession>
<keyword evidence="2" id="KW-1185">Reference proteome</keyword>
<name>A0ACB5TWZ9_CANBO</name>
<dbReference type="Proteomes" id="UP001165101">
    <property type="component" value="Unassembled WGS sequence"/>
</dbReference>
<dbReference type="EMBL" id="BSXV01002717">
    <property type="protein sequence ID" value="GME96540.1"/>
    <property type="molecule type" value="Genomic_DNA"/>
</dbReference>
<evidence type="ECO:0000313" key="1">
    <source>
        <dbReference type="EMBL" id="GME96540.1"/>
    </source>
</evidence>
<reference evidence="1" key="1">
    <citation type="submission" date="2023-04" db="EMBL/GenBank/DDBJ databases">
        <title>Candida boidinii NBRC 1967.</title>
        <authorList>
            <person name="Ichikawa N."/>
            <person name="Sato H."/>
            <person name="Tonouchi N."/>
        </authorList>
    </citation>
    <scope>NUCLEOTIDE SEQUENCE</scope>
    <source>
        <strain evidence="1">NBRC 1967</strain>
    </source>
</reference>
<protein>
    <submittedName>
        <fullName evidence="1">Unnamed protein product</fullName>
    </submittedName>
</protein>